<name>A0A3M7A8P8_HORWE</name>
<dbReference type="PANTHER" id="PTHR23183">
    <property type="entry name" value="NOP14"/>
    <property type="match status" value="1"/>
</dbReference>
<protein>
    <recommendedName>
        <fullName evidence="12">Nop14-like protein</fullName>
    </recommendedName>
</protein>
<dbReference type="EMBL" id="QWIL01001246">
    <property type="protein sequence ID" value="RMY05716.1"/>
    <property type="molecule type" value="Genomic_DNA"/>
</dbReference>
<feature type="compositionally biased region" description="Acidic residues" evidence="7">
    <location>
        <begin position="280"/>
        <end position="290"/>
    </location>
</feature>
<evidence type="ECO:0000256" key="2">
    <source>
        <dbReference type="ARBA" id="ARBA00007466"/>
    </source>
</evidence>
<dbReference type="GO" id="GO:0032040">
    <property type="term" value="C:small-subunit processome"/>
    <property type="evidence" value="ECO:0007669"/>
    <property type="project" value="InterPro"/>
</dbReference>
<evidence type="ECO:0000256" key="5">
    <source>
        <dbReference type="ARBA" id="ARBA00023242"/>
    </source>
</evidence>
<evidence type="ECO:0000256" key="6">
    <source>
        <dbReference type="ARBA" id="ARBA00024695"/>
    </source>
</evidence>
<feature type="compositionally biased region" description="Acidic residues" evidence="7">
    <location>
        <begin position="512"/>
        <end position="532"/>
    </location>
</feature>
<gene>
    <name evidence="9" type="ORF">D0866_11538</name>
    <name evidence="8" type="ORF">D0867_09934</name>
</gene>
<feature type="compositionally biased region" description="Basic and acidic residues" evidence="7">
    <location>
        <begin position="449"/>
        <end position="458"/>
    </location>
</feature>
<evidence type="ECO:0000256" key="7">
    <source>
        <dbReference type="SAM" id="MobiDB-lite"/>
    </source>
</evidence>
<feature type="region of interest" description="Disordered" evidence="7">
    <location>
        <begin position="920"/>
        <end position="946"/>
    </location>
</feature>
<evidence type="ECO:0000313" key="8">
    <source>
        <dbReference type="EMBL" id="RMY05716.1"/>
    </source>
</evidence>
<keyword evidence="4" id="KW-0698">rRNA processing</keyword>
<dbReference type="EMBL" id="QWIM01001582">
    <property type="protein sequence ID" value="RMY23871.1"/>
    <property type="molecule type" value="Genomic_DNA"/>
</dbReference>
<reference evidence="10 11" key="1">
    <citation type="journal article" date="2018" name="BMC Genomics">
        <title>Genomic evidence for intraspecific hybridization in a clonal and extremely halotolerant yeast.</title>
        <authorList>
            <person name="Gostincar C."/>
            <person name="Stajich J.E."/>
            <person name="Zupancic J."/>
            <person name="Zalar P."/>
            <person name="Gunde-Cimerman N."/>
        </authorList>
    </citation>
    <scope>NUCLEOTIDE SEQUENCE [LARGE SCALE GENOMIC DNA]</scope>
    <source>
        <strain evidence="9 11">EXF-6651</strain>
        <strain evidence="8 10">EXF-6669</strain>
    </source>
</reference>
<dbReference type="InterPro" id="IPR007276">
    <property type="entry name" value="Nop14"/>
</dbReference>
<dbReference type="Pfam" id="PF04147">
    <property type="entry name" value="Nop14"/>
    <property type="match status" value="2"/>
</dbReference>
<feature type="compositionally biased region" description="Acidic residues" evidence="7">
    <location>
        <begin position="494"/>
        <end position="505"/>
    </location>
</feature>
<feature type="region of interest" description="Disordered" evidence="7">
    <location>
        <begin position="344"/>
        <end position="576"/>
    </location>
</feature>
<feature type="compositionally biased region" description="Basic and acidic residues" evidence="7">
    <location>
        <begin position="370"/>
        <end position="391"/>
    </location>
</feature>
<dbReference type="Proteomes" id="UP000271337">
    <property type="component" value="Unassembled WGS sequence"/>
</dbReference>
<accession>A0A3M7A8P8</accession>
<comment type="function">
    <text evidence="6">Involved in nucleolar processing of pre-18S ribosomal RNA. Has a role in the nuclear export of 40S pre-ribosomal subunit to the cytoplasm.</text>
</comment>
<dbReference type="VEuPathDB" id="FungiDB:BTJ68_08907"/>
<organism evidence="9 11">
    <name type="scientific">Hortaea werneckii</name>
    <name type="common">Black yeast</name>
    <name type="synonym">Cladosporium werneckii</name>
    <dbReference type="NCBI Taxonomy" id="91943"/>
    <lineage>
        <taxon>Eukaryota</taxon>
        <taxon>Fungi</taxon>
        <taxon>Dikarya</taxon>
        <taxon>Ascomycota</taxon>
        <taxon>Pezizomycotina</taxon>
        <taxon>Dothideomycetes</taxon>
        <taxon>Dothideomycetidae</taxon>
        <taxon>Mycosphaerellales</taxon>
        <taxon>Teratosphaeriaceae</taxon>
        <taxon>Hortaea</taxon>
    </lineage>
</organism>
<feature type="compositionally biased region" description="Basic and acidic residues" evidence="7">
    <location>
        <begin position="202"/>
        <end position="216"/>
    </location>
</feature>
<feature type="compositionally biased region" description="Basic residues" evidence="7">
    <location>
        <begin position="937"/>
        <end position="946"/>
    </location>
</feature>
<dbReference type="GO" id="GO:0030490">
    <property type="term" value="P:maturation of SSU-rRNA"/>
    <property type="evidence" value="ECO:0007669"/>
    <property type="project" value="TreeGrafter"/>
</dbReference>
<feature type="region of interest" description="Disordered" evidence="7">
    <location>
        <begin position="850"/>
        <end position="882"/>
    </location>
</feature>
<evidence type="ECO:0000313" key="10">
    <source>
        <dbReference type="Proteomes" id="UP000271337"/>
    </source>
</evidence>
<proteinExistence type="inferred from homology"/>
<feature type="region of interest" description="Disordered" evidence="7">
    <location>
        <begin position="182"/>
        <end position="330"/>
    </location>
</feature>
<dbReference type="Proteomes" id="UP000276864">
    <property type="component" value="Unassembled WGS sequence"/>
</dbReference>
<evidence type="ECO:0000313" key="9">
    <source>
        <dbReference type="EMBL" id="RMY23871.1"/>
    </source>
</evidence>
<keyword evidence="3" id="KW-0690">Ribosome biogenesis</keyword>
<keyword evidence="5" id="KW-0539">Nucleus</keyword>
<dbReference type="PANTHER" id="PTHR23183:SF0">
    <property type="entry name" value="NUCLEOLAR PROTEIN 14"/>
    <property type="match status" value="1"/>
</dbReference>
<comment type="similarity">
    <text evidence="2">Belongs to the NOP14 family.</text>
</comment>
<evidence type="ECO:0000256" key="3">
    <source>
        <dbReference type="ARBA" id="ARBA00022517"/>
    </source>
</evidence>
<sequence length="946" mass="105734">MSITEPNCRRRLRSHCPLQPRGGPHRLHIIRATDATRISPKAQKKFGSCEVWTVQEENNKRGVASSQQPAMPPSQLKSLKKSLHDQGIVGPQKSKKQKKAQKGNQSHHQDRAAALQSIRDSFNPFELRQASRPAKFDSVSHASANRAAAGGKYKDVLHRPGASKSAGEEMRRRQLLPEMQRRSKVGGLVDRRIGEGDPGMTAEERAVQRFAREKSGKGGRSMFDLEGSDDDEPTMGLTHGGRSLNDLQADDFGDMSGGEDGSGSEDEGFMRRKRRRSNEDEMDDTADAEPEPERKKTKKEVMEEVIAKSKMHKYERQKAKENDEDLRDELDSGMQDMLALLRGHKPPPKQIQQEAEAALANGDGPAMNPDRQRLLDGMDRSKADKEYEVRLRQLAQDTRAKPSDRTKTEEEKAKEEALRLKELEEKRAKRMRGEPVSDDDDEDAGPAGGEKEQSEGARDAFGNDEVGDEAAEFGLASSLPVPKRGKEKEKVQHDDEDDFDVDEDLIASGSDVDVDEDSELSDASSDDDDAEQADPAATRDEEEDDEFVKGVFGPDAAGSQPALTGANGIQPSSKPTSGGLAFTYPCPRTHAELLDVVKDTPITQLPTVVQRIRALHHPSLSASNKESVSDFSAALVDHISYLGNTGQPLAVVEQVIRHIHSLSRTYPTEIAGAFRKHLLAGHEQGELKSGDLIILTAIGSIYPTSDHFHQVVTPAITLMGKWLGLNAPDSAERRATGAFMVALCVKYQVLAKRYVPEAIRFIQRTLSLKPALSTEELRPHLDNLLAMADLWKDKTAFPEIFAPFTPLLKSAGAKKEHQTLTILLQQAYLRRRPLELHHHRKQPIPTRIPKFEETFNPDKHYDPDKERSDAAKLQKEYKRERKGALRELRKDANFVAREQLREKREKDAEYERKHRRIIAEIQGEEGREAKEYEREKAQRKRAKGSG</sequence>
<dbReference type="OrthoDB" id="441771at2759"/>
<comment type="subcellular location">
    <subcellularLocation>
        <location evidence="1">Nucleus</location>
        <location evidence="1">Nucleolus</location>
    </subcellularLocation>
</comment>
<evidence type="ECO:0008006" key="12">
    <source>
        <dbReference type="Google" id="ProtNLM"/>
    </source>
</evidence>
<feature type="compositionally biased region" description="Basic and acidic residues" evidence="7">
    <location>
        <begin position="484"/>
        <end position="493"/>
    </location>
</feature>
<feature type="compositionally biased region" description="Basic and acidic residues" evidence="7">
    <location>
        <begin position="291"/>
        <end position="321"/>
    </location>
</feature>
<feature type="compositionally biased region" description="Polar residues" evidence="7">
    <location>
        <begin position="567"/>
        <end position="576"/>
    </location>
</feature>
<dbReference type="GO" id="GO:0030692">
    <property type="term" value="C:Noc4p-Nop14p complex"/>
    <property type="evidence" value="ECO:0007669"/>
    <property type="project" value="TreeGrafter"/>
</dbReference>
<evidence type="ECO:0000256" key="4">
    <source>
        <dbReference type="ARBA" id="ARBA00022552"/>
    </source>
</evidence>
<feature type="region of interest" description="Disordered" evidence="7">
    <location>
        <begin position="89"/>
        <end position="113"/>
    </location>
</feature>
<feature type="region of interest" description="Disordered" evidence="7">
    <location>
        <begin position="60"/>
        <end position="79"/>
    </location>
</feature>
<feature type="compositionally biased region" description="Basic and acidic residues" evidence="7">
    <location>
        <begin position="398"/>
        <end position="435"/>
    </location>
</feature>
<evidence type="ECO:0000313" key="11">
    <source>
        <dbReference type="Proteomes" id="UP000276864"/>
    </source>
</evidence>
<dbReference type="AlphaFoldDB" id="A0A3M7A8P8"/>
<feature type="compositionally biased region" description="Basic and acidic residues" evidence="7">
    <location>
        <begin position="924"/>
        <end position="936"/>
    </location>
</feature>
<evidence type="ECO:0000256" key="1">
    <source>
        <dbReference type="ARBA" id="ARBA00004604"/>
    </source>
</evidence>
<comment type="caution">
    <text evidence="9">The sequence shown here is derived from an EMBL/GenBank/DDBJ whole genome shotgun (WGS) entry which is preliminary data.</text>
</comment>